<dbReference type="PATRIC" id="fig|1396.535.peg.5890"/>
<reference evidence="1 2" key="1">
    <citation type="submission" date="2015-09" db="EMBL/GenBank/DDBJ databases">
        <title>Bacillus cereus food isolates.</title>
        <authorList>
            <person name="Boekhorst J."/>
        </authorList>
    </citation>
    <scope>NUCLEOTIDE SEQUENCE [LARGE SCALE GENOMIC DNA]</scope>
    <source>
        <strain evidence="1 2">B4088</strain>
    </source>
</reference>
<accession>A0A162NW40</accession>
<evidence type="ECO:0000313" key="1">
    <source>
        <dbReference type="EMBL" id="KZD55593.1"/>
    </source>
</evidence>
<gene>
    <name evidence="1" type="ORF">B4088_5338</name>
</gene>
<organism evidence="1 2">
    <name type="scientific">Bacillus cereus</name>
    <dbReference type="NCBI Taxonomy" id="1396"/>
    <lineage>
        <taxon>Bacteria</taxon>
        <taxon>Bacillati</taxon>
        <taxon>Bacillota</taxon>
        <taxon>Bacilli</taxon>
        <taxon>Bacillales</taxon>
        <taxon>Bacillaceae</taxon>
        <taxon>Bacillus</taxon>
        <taxon>Bacillus cereus group</taxon>
    </lineage>
</organism>
<evidence type="ECO:0000313" key="2">
    <source>
        <dbReference type="Proteomes" id="UP000076482"/>
    </source>
</evidence>
<dbReference type="EMBL" id="LJKE01000104">
    <property type="protein sequence ID" value="KZD55593.1"/>
    <property type="molecule type" value="Genomic_DNA"/>
</dbReference>
<dbReference type="Proteomes" id="UP000076482">
    <property type="component" value="Unassembled WGS sequence"/>
</dbReference>
<name>A0A162NW40_BACCE</name>
<dbReference type="RefSeq" id="WP_063262852.1">
    <property type="nucleotide sequence ID" value="NZ_LJKE01000104.1"/>
</dbReference>
<protein>
    <submittedName>
        <fullName evidence="1">Uncharacterized protein</fullName>
    </submittedName>
</protein>
<comment type="caution">
    <text evidence="1">The sequence shown here is derived from an EMBL/GenBank/DDBJ whole genome shotgun (WGS) entry which is preliminary data.</text>
</comment>
<sequence length="61" mass="6891">MEKFIHETDPAILEFLAIAEENIPESRVGEICSECNTEIQEMHIEHPGLGQFCLCGRSQTD</sequence>
<proteinExistence type="predicted"/>
<dbReference type="AlphaFoldDB" id="A0A162NW40"/>